<keyword evidence="1" id="KW-0812">Transmembrane</keyword>
<sequence length="182" mass="18991">MTSAVGGLGVRRVSSGWGWILASGILGLVVGVIALFNLGATIVFAAVFFGIVLIIQGALELGAAWRGDTGSTGRGWLVVFGVLALVAGFIVLVLPGAGIVALAWGLFLWFLVAGVHDLLVGFTERDHRGWNRALGALSIVVALVFLFSPGTAVWVIAVMVALGFLFRGAMDVGLALSMRRTR</sequence>
<dbReference type="InterPro" id="IPR005325">
    <property type="entry name" value="DUF308_memb"/>
</dbReference>
<dbReference type="GO" id="GO:0005886">
    <property type="term" value="C:plasma membrane"/>
    <property type="evidence" value="ECO:0007669"/>
    <property type="project" value="TreeGrafter"/>
</dbReference>
<dbReference type="InterPro" id="IPR052712">
    <property type="entry name" value="Acid_resist_chaperone_HdeD"/>
</dbReference>
<evidence type="ECO:0000313" key="2">
    <source>
        <dbReference type="EMBL" id="CAA9281678.1"/>
    </source>
</evidence>
<name>A0A6J4JLK6_9PSEU</name>
<dbReference type="PANTHER" id="PTHR34989">
    <property type="entry name" value="PROTEIN HDED"/>
    <property type="match status" value="1"/>
</dbReference>
<gene>
    <name evidence="2" type="ORF">AVDCRST_MAG54-3654</name>
</gene>
<accession>A0A6J4JLK6</accession>
<evidence type="ECO:0008006" key="3">
    <source>
        <dbReference type="Google" id="ProtNLM"/>
    </source>
</evidence>
<keyword evidence="1" id="KW-0472">Membrane</keyword>
<reference evidence="2" key="1">
    <citation type="submission" date="2020-02" db="EMBL/GenBank/DDBJ databases">
        <authorList>
            <person name="Meier V. D."/>
        </authorList>
    </citation>
    <scope>NUCLEOTIDE SEQUENCE</scope>
    <source>
        <strain evidence="2">AVDCRST_MAG54</strain>
    </source>
</reference>
<feature type="transmembrane region" description="Helical" evidence="1">
    <location>
        <begin position="129"/>
        <end position="147"/>
    </location>
</feature>
<dbReference type="AlphaFoldDB" id="A0A6J4JLK6"/>
<keyword evidence="1" id="KW-1133">Transmembrane helix</keyword>
<evidence type="ECO:0000256" key="1">
    <source>
        <dbReference type="SAM" id="Phobius"/>
    </source>
</evidence>
<feature type="transmembrane region" description="Helical" evidence="1">
    <location>
        <begin position="75"/>
        <end position="95"/>
    </location>
</feature>
<organism evidence="2">
    <name type="scientific">uncultured Actinomycetospora sp</name>
    <dbReference type="NCBI Taxonomy" id="1135996"/>
    <lineage>
        <taxon>Bacteria</taxon>
        <taxon>Bacillati</taxon>
        <taxon>Actinomycetota</taxon>
        <taxon>Actinomycetes</taxon>
        <taxon>Pseudonocardiales</taxon>
        <taxon>Pseudonocardiaceae</taxon>
        <taxon>Actinomycetospora</taxon>
        <taxon>environmental samples</taxon>
    </lineage>
</organism>
<dbReference type="Pfam" id="PF03729">
    <property type="entry name" value="DUF308"/>
    <property type="match status" value="2"/>
</dbReference>
<feature type="transmembrane region" description="Helical" evidence="1">
    <location>
        <begin position="101"/>
        <end position="122"/>
    </location>
</feature>
<feature type="transmembrane region" description="Helical" evidence="1">
    <location>
        <begin position="42"/>
        <end position="63"/>
    </location>
</feature>
<feature type="transmembrane region" description="Helical" evidence="1">
    <location>
        <begin position="16"/>
        <end position="36"/>
    </location>
</feature>
<dbReference type="EMBL" id="CADCTH010000466">
    <property type="protein sequence ID" value="CAA9281678.1"/>
    <property type="molecule type" value="Genomic_DNA"/>
</dbReference>
<proteinExistence type="predicted"/>
<protein>
    <recommendedName>
        <fullName evidence="3">HdeD family acid-resistance protein</fullName>
    </recommendedName>
</protein>
<dbReference type="PANTHER" id="PTHR34989:SF1">
    <property type="entry name" value="PROTEIN HDED"/>
    <property type="match status" value="1"/>
</dbReference>